<dbReference type="GO" id="GO:0005737">
    <property type="term" value="C:cytoplasm"/>
    <property type="evidence" value="ECO:0007669"/>
    <property type="project" value="TreeGrafter"/>
</dbReference>
<evidence type="ECO:0000313" key="2">
    <source>
        <dbReference type="EMBL" id="APG05820.1"/>
    </source>
</evidence>
<dbReference type="Pfam" id="PF08443">
    <property type="entry name" value="RimK"/>
    <property type="match status" value="1"/>
</dbReference>
<proteinExistence type="predicted"/>
<keyword evidence="2" id="KW-0436">Ligase</keyword>
<reference evidence="3" key="1">
    <citation type="submission" date="2016-09" db="EMBL/GenBank/DDBJ databases">
        <authorList>
            <person name="Lysoe E."/>
        </authorList>
    </citation>
    <scope>NUCLEOTIDE SEQUENCE [LARGE SCALE GENOMIC DNA]</scope>
    <source>
        <strain evidence="3">LJ96T</strain>
    </source>
</reference>
<dbReference type="PROSITE" id="PS50975">
    <property type="entry name" value="ATP_GRASP"/>
    <property type="match status" value="1"/>
</dbReference>
<dbReference type="AlphaFoldDB" id="A0A0G9HBR3"/>
<dbReference type="GO" id="GO:0046872">
    <property type="term" value="F:metal ion binding"/>
    <property type="evidence" value="ECO:0007669"/>
    <property type="project" value="InterPro"/>
</dbReference>
<dbReference type="GO" id="GO:0018169">
    <property type="term" value="F:ribosomal S6-glutamic acid ligase activity"/>
    <property type="evidence" value="ECO:0007669"/>
    <property type="project" value="TreeGrafter"/>
</dbReference>
<dbReference type="SUPFAM" id="SSF56059">
    <property type="entry name" value="Glutathione synthetase ATP-binding domain-like"/>
    <property type="match status" value="1"/>
</dbReference>
<accession>A0A0G9HBR3</accession>
<organism evidence="2 3">
    <name type="scientific">Luteibacter rhizovicinus DSM 16549</name>
    <dbReference type="NCBI Taxonomy" id="1440763"/>
    <lineage>
        <taxon>Bacteria</taxon>
        <taxon>Pseudomonadati</taxon>
        <taxon>Pseudomonadota</taxon>
        <taxon>Gammaproteobacteria</taxon>
        <taxon>Lysobacterales</taxon>
        <taxon>Rhodanobacteraceae</taxon>
        <taxon>Luteibacter</taxon>
    </lineage>
</organism>
<dbReference type="KEGG" id="lrz:BJI69_19195"/>
<evidence type="ECO:0000313" key="3">
    <source>
        <dbReference type="Proteomes" id="UP000182987"/>
    </source>
</evidence>
<gene>
    <name evidence="2" type="ORF">BJI69_19195</name>
</gene>
<dbReference type="PANTHER" id="PTHR21621:SF0">
    <property type="entry name" value="BETA-CITRYLGLUTAMATE SYNTHASE B-RELATED"/>
    <property type="match status" value="1"/>
</dbReference>
<keyword evidence="1" id="KW-0464">Manganese</keyword>
<dbReference type="STRING" id="1440763.BJI69_19195"/>
<dbReference type="GO" id="GO:0005524">
    <property type="term" value="F:ATP binding"/>
    <property type="evidence" value="ECO:0007669"/>
    <property type="project" value="UniProtKB-UniRule"/>
</dbReference>
<keyword evidence="3" id="KW-1185">Reference proteome</keyword>
<protein>
    <submittedName>
        <fullName evidence="2">Alpha-L-glutamate ligase</fullName>
    </submittedName>
</protein>
<dbReference type="OrthoDB" id="4789744at2"/>
<dbReference type="RefSeq" id="WP_046967555.1">
    <property type="nucleotide sequence ID" value="NZ_CP017480.1"/>
</dbReference>
<dbReference type="InterPro" id="IPR013651">
    <property type="entry name" value="ATP-grasp_RimK-type"/>
</dbReference>
<dbReference type="PANTHER" id="PTHR21621">
    <property type="entry name" value="RIBOSOMAL PROTEIN S6 MODIFICATION PROTEIN"/>
    <property type="match status" value="1"/>
</dbReference>
<dbReference type="GO" id="GO:0009432">
    <property type="term" value="P:SOS response"/>
    <property type="evidence" value="ECO:0007669"/>
    <property type="project" value="TreeGrafter"/>
</dbReference>
<evidence type="ECO:0000256" key="1">
    <source>
        <dbReference type="ARBA" id="ARBA00023211"/>
    </source>
</evidence>
<dbReference type="Proteomes" id="UP000182987">
    <property type="component" value="Chromosome"/>
</dbReference>
<sequence>MSNAPSLAIVYEHPEWFKPLFAALDRRGVTYQAISFQDHGFDIAQKKAPAPLVFSRLAMSSFLRQDEHPIFYAQSLYAHWELNGTRVINGTPALAIDASKARQMSVITSLGLDIPATHVVHRQADIVAATRGLRFPVIVKVNIGGSGAGVSRYDTLEELAQAVADGTTPKGIDSVTLVQEYVPARDQRMVRMETLDGKFLYAISLNTDGGTFDLCPADVCLIDKPTVTVSEYTPDAEAIRAVEAIARAAKLDIGGIEFMIDDRDGARRFYDINGLSNFVADPLNVLGWDPHEKLVDYLTHAIDATTGKAA</sequence>
<dbReference type="InterPro" id="IPR011761">
    <property type="entry name" value="ATP-grasp"/>
</dbReference>
<dbReference type="EMBL" id="CP017480">
    <property type="protein sequence ID" value="APG05820.1"/>
    <property type="molecule type" value="Genomic_DNA"/>
</dbReference>
<dbReference type="PATRIC" id="fig|1440763.5.peg.1790"/>
<name>A0A0G9HBR3_9GAMM</name>
<dbReference type="Gene3D" id="3.30.470.20">
    <property type="entry name" value="ATP-grasp fold, B domain"/>
    <property type="match status" value="1"/>
</dbReference>